<dbReference type="GO" id="GO:0045182">
    <property type="term" value="F:translation regulator activity"/>
    <property type="evidence" value="ECO:0007669"/>
    <property type="project" value="TreeGrafter"/>
</dbReference>
<sequence length="654" mass="72845">MATPESLQNLTVEFLGEDGGLHPASVQEYGLAERQLYLSFEDNWMENGWYRTDVDLYQAPRVDRDEVQQALANGVKDVEVFYSLRADAPRTWYPGAVVSENNGFYTIDLNLSKLGQTRRVTKPIEDLRILKAPIQLNLESIHRLQFPVDPKFLEEATSDRSLALLAKLGRLDYIRYEPPNSIIIMGYGKEAATRAEMLMYFHLQNSPIRQELRDEIEPKKQQLEKIKSAVCRVELPVPLASLDAASLSYVARKINRDNLPAACRLSGIISIVDKEEVFEILAANEEAAAQAQELLFHHTDVLYIDTPFVRFVVGAGGETIKTIQQRSNCALLRICDSAASLATSKLPLEWHEGCSALLLTGTKTETADARMLVECRIDHQQEINRLEKEQFEERQKAYEERISKRRGSKAPSDASARPSETSQPTPVAQLQQQSQPLAAQVTQQKSPQASTQNRQAQPVMEENGHGQANQTAQTQTLLDGKSNGQNRRKDSRRGRGSQGGYNGYNGYNGYEAPKMVDGVGGQQQSQHQQQEQQLDRQQPRKDTGLTNGHVTTQNEIQFQPTAARSPNQRNNTVTGVAKEFAQAQMISGRDDDGNLNNVDGEKVAESKKQKRPRKKGSSISSNGSTHAAHNEGSQNGLSVGPADPELTREDQVSR</sequence>
<dbReference type="InterPro" id="IPR040148">
    <property type="entry name" value="FMR1"/>
</dbReference>
<feature type="region of interest" description="Disordered" evidence="2">
    <location>
        <begin position="391"/>
        <end position="570"/>
    </location>
</feature>
<dbReference type="InterPro" id="IPR004088">
    <property type="entry name" value="KH_dom_type_1"/>
</dbReference>
<dbReference type="GO" id="GO:0043488">
    <property type="term" value="P:regulation of mRNA stability"/>
    <property type="evidence" value="ECO:0007669"/>
    <property type="project" value="TreeGrafter"/>
</dbReference>
<dbReference type="EMBL" id="BDGG01000001">
    <property type="protein sequence ID" value="GAU87954.1"/>
    <property type="molecule type" value="Genomic_DNA"/>
</dbReference>
<dbReference type="AlphaFoldDB" id="A0A1D1UDT7"/>
<feature type="compositionally biased region" description="Polar residues" evidence="2">
    <location>
        <begin position="445"/>
        <end position="456"/>
    </location>
</feature>
<gene>
    <name evidence="4" type="primary">RvY_00731-1</name>
    <name evidence="4" type="synonym">RvY_00731.1</name>
    <name evidence="4" type="ORF">RvY_00731</name>
</gene>
<dbReference type="GO" id="GO:0003730">
    <property type="term" value="F:mRNA 3'-UTR binding"/>
    <property type="evidence" value="ECO:0007669"/>
    <property type="project" value="TreeGrafter"/>
</dbReference>
<feature type="compositionally biased region" description="Basic and acidic residues" evidence="2">
    <location>
        <begin position="391"/>
        <end position="402"/>
    </location>
</feature>
<dbReference type="Gene3D" id="3.30.1370.10">
    <property type="entry name" value="K Homology domain, type 1"/>
    <property type="match status" value="1"/>
</dbReference>
<organism evidence="4 5">
    <name type="scientific">Ramazzottius varieornatus</name>
    <name type="common">Water bear</name>
    <name type="synonym">Tardigrade</name>
    <dbReference type="NCBI Taxonomy" id="947166"/>
    <lineage>
        <taxon>Eukaryota</taxon>
        <taxon>Metazoa</taxon>
        <taxon>Ecdysozoa</taxon>
        <taxon>Tardigrada</taxon>
        <taxon>Eutardigrada</taxon>
        <taxon>Parachela</taxon>
        <taxon>Hypsibioidea</taxon>
        <taxon>Ramazzottiidae</taxon>
        <taxon>Ramazzottius</taxon>
    </lineage>
</organism>
<dbReference type="GO" id="GO:0051028">
    <property type="term" value="P:mRNA transport"/>
    <property type="evidence" value="ECO:0007669"/>
    <property type="project" value="TreeGrafter"/>
</dbReference>
<reference evidence="4 5" key="1">
    <citation type="journal article" date="2016" name="Nat. Commun.">
        <title>Extremotolerant tardigrade genome and improved radiotolerance of human cultured cells by tardigrade-unique protein.</title>
        <authorList>
            <person name="Hashimoto T."/>
            <person name="Horikawa D.D."/>
            <person name="Saito Y."/>
            <person name="Kuwahara H."/>
            <person name="Kozuka-Hata H."/>
            <person name="Shin-I T."/>
            <person name="Minakuchi Y."/>
            <person name="Ohishi K."/>
            <person name="Motoyama A."/>
            <person name="Aizu T."/>
            <person name="Enomoto A."/>
            <person name="Kondo K."/>
            <person name="Tanaka S."/>
            <person name="Hara Y."/>
            <person name="Koshikawa S."/>
            <person name="Sagara H."/>
            <person name="Miura T."/>
            <person name="Yokobori S."/>
            <person name="Miyagawa K."/>
            <person name="Suzuki Y."/>
            <person name="Kubo T."/>
            <person name="Oyama M."/>
            <person name="Kohara Y."/>
            <person name="Fujiyama A."/>
            <person name="Arakawa K."/>
            <person name="Katayama T."/>
            <person name="Toyoda A."/>
            <person name="Kunieda T."/>
        </authorList>
    </citation>
    <scope>NUCLEOTIDE SEQUENCE [LARGE SCALE GENOMIC DNA]</scope>
    <source>
        <strain evidence="4 5">YOKOZUNA-1</strain>
    </source>
</reference>
<feature type="compositionally biased region" description="Basic and acidic residues" evidence="2">
    <location>
        <begin position="645"/>
        <end position="654"/>
    </location>
</feature>
<accession>A0A1D1UDT7</accession>
<dbReference type="PROSITE" id="PS50084">
    <property type="entry name" value="KH_TYPE_1"/>
    <property type="match status" value="1"/>
</dbReference>
<protein>
    <recommendedName>
        <fullName evidence="3">K Homology domain-containing protein</fullName>
    </recommendedName>
</protein>
<feature type="compositionally biased region" description="Polar residues" evidence="2">
    <location>
        <begin position="617"/>
        <end position="637"/>
    </location>
</feature>
<dbReference type="CDD" id="cd00105">
    <property type="entry name" value="KH-I"/>
    <property type="match status" value="1"/>
</dbReference>
<comment type="caution">
    <text evidence="4">The sequence shown here is derived from an EMBL/GenBank/DDBJ whole genome shotgun (WGS) entry which is preliminary data.</text>
</comment>
<dbReference type="Proteomes" id="UP000186922">
    <property type="component" value="Unassembled WGS sequence"/>
</dbReference>
<evidence type="ECO:0000313" key="4">
    <source>
        <dbReference type="EMBL" id="GAU87954.1"/>
    </source>
</evidence>
<feature type="domain" description="K Homology" evidence="3">
    <location>
        <begin position="301"/>
        <end position="334"/>
    </location>
</feature>
<feature type="compositionally biased region" description="Polar residues" evidence="2">
    <location>
        <begin position="544"/>
        <end position="570"/>
    </location>
</feature>
<evidence type="ECO:0000256" key="2">
    <source>
        <dbReference type="SAM" id="MobiDB-lite"/>
    </source>
</evidence>
<feature type="compositionally biased region" description="Low complexity" evidence="2">
    <location>
        <begin position="467"/>
        <end position="476"/>
    </location>
</feature>
<evidence type="ECO:0000259" key="3">
    <source>
        <dbReference type="Pfam" id="PF00013"/>
    </source>
</evidence>
<dbReference type="PANTHER" id="PTHR10603:SF7">
    <property type="entry name" value="FRAGILE X MESSENGER RIBONUCLEOPROTEIN 1 HOMOLOG"/>
    <property type="match status" value="1"/>
</dbReference>
<dbReference type="STRING" id="947166.A0A1D1UDT7"/>
<dbReference type="Pfam" id="PF00013">
    <property type="entry name" value="KH_1"/>
    <property type="match status" value="1"/>
</dbReference>
<feature type="compositionally biased region" description="Low complexity" evidence="2">
    <location>
        <begin position="422"/>
        <end position="444"/>
    </location>
</feature>
<feature type="compositionally biased region" description="Basic and acidic residues" evidence="2">
    <location>
        <begin position="533"/>
        <end position="543"/>
    </location>
</feature>
<dbReference type="GO" id="GO:0010494">
    <property type="term" value="C:cytoplasmic stress granule"/>
    <property type="evidence" value="ECO:0007669"/>
    <property type="project" value="TreeGrafter"/>
</dbReference>
<keyword evidence="1" id="KW-0694">RNA-binding</keyword>
<dbReference type="GO" id="GO:0045727">
    <property type="term" value="P:positive regulation of translation"/>
    <property type="evidence" value="ECO:0007669"/>
    <property type="project" value="TreeGrafter"/>
</dbReference>
<evidence type="ECO:0000256" key="1">
    <source>
        <dbReference type="PROSITE-ProRule" id="PRU00117"/>
    </source>
</evidence>
<feature type="compositionally biased region" description="Low complexity" evidence="2">
    <location>
        <begin position="522"/>
        <end position="532"/>
    </location>
</feature>
<feature type="region of interest" description="Disordered" evidence="2">
    <location>
        <begin position="583"/>
        <end position="654"/>
    </location>
</feature>
<dbReference type="InterPro" id="IPR036612">
    <property type="entry name" value="KH_dom_type_1_sf"/>
</dbReference>
<dbReference type="SUPFAM" id="SSF54791">
    <property type="entry name" value="Eukaryotic type KH-domain (KH-domain type I)"/>
    <property type="match status" value="1"/>
</dbReference>
<keyword evidence="5" id="KW-1185">Reference proteome</keyword>
<dbReference type="GO" id="GO:0048513">
    <property type="term" value="P:animal organ development"/>
    <property type="evidence" value="ECO:0007669"/>
    <property type="project" value="TreeGrafter"/>
</dbReference>
<evidence type="ECO:0000313" key="5">
    <source>
        <dbReference type="Proteomes" id="UP000186922"/>
    </source>
</evidence>
<name>A0A1D1UDT7_RAMVA</name>
<proteinExistence type="predicted"/>
<dbReference type="GO" id="GO:0005634">
    <property type="term" value="C:nucleus"/>
    <property type="evidence" value="ECO:0007669"/>
    <property type="project" value="TreeGrafter"/>
</dbReference>
<dbReference type="PANTHER" id="PTHR10603">
    <property type="entry name" value="FRAGILE X MENTAL RETARDATION SYNDROME-RELATED PROTEIN"/>
    <property type="match status" value="1"/>
</dbReference>